<dbReference type="OrthoDB" id="4563059at2"/>
<keyword evidence="2" id="KW-1185">Reference proteome</keyword>
<reference evidence="2" key="1">
    <citation type="submission" date="2016-10" db="EMBL/GenBank/DDBJ databases">
        <authorList>
            <person name="Varghese N."/>
            <person name="Submissions S."/>
        </authorList>
    </citation>
    <scope>NUCLEOTIDE SEQUENCE [LARGE SCALE GENOMIC DNA]</scope>
    <source>
        <strain evidence="2">DSM 21772</strain>
    </source>
</reference>
<sequence>MESRIVPKPTPPTIGRVVHYRSYGTPGGEYLPEPRAAIDTEVTSAQLTPGAVLEQVVGLCVLNPTGMFFNQRVPFSAEPNPGHWSWPPRV</sequence>
<evidence type="ECO:0000313" key="2">
    <source>
        <dbReference type="Proteomes" id="UP000181956"/>
    </source>
</evidence>
<dbReference type="RefSeq" id="WP_083364868.1">
    <property type="nucleotide sequence ID" value="NZ_LT629742.1"/>
</dbReference>
<organism evidence="1 2">
    <name type="scientific">Microterricola viridarii</name>
    <dbReference type="NCBI Taxonomy" id="412690"/>
    <lineage>
        <taxon>Bacteria</taxon>
        <taxon>Bacillati</taxon>
        <taxon>Actinomycetota</taxon>
        <taxon>Actinomycetes</taxon>
        <taxon>Micrococcales</taxon>
        <taxon>Microbacteriaceae</taxon>
        <taxon>Microterricola</taxon>
    </lineage>
</organism>
<gene>
    <name evidence="1" type="ORF">SAMN04489834_3139</name>
</gene>
<protein>
    <submittedName>
        <fullName evidence="1">Uncharacterized protein</fullName>
    </submittedName>
</protein>
<accession>A0A1H1YNC4</accession>
<dbReference type="AlphaFoldDB" id="A0A1H1YNC4"/>
<evidence type="ECO:0000313" key="1">
    <source>
        <dbReference type="EMBL" id="SDT22606.1"/>
    </source>
</evidence>
<proteinExistence type="predicted"/>
<dbReference type="STRING" id="412690.SAMN04489834_3139"/>
<dbReference type="EMBL" id="LT629742">
    <property type="protein sequence ID" value="SDT22606.1"/>
    <property type="molecule type" value="Genomic_DNA"/>
</dbReference>
<name>A0A1H1YNC4_9MICO</name>
<dbReference type="Proteomes" id="UP000181956">
    <property type="component" value="Chromosome I"/>
</dbReference>